<comment type="caution">
    <text evidence="12">The sequence shown here is derived from an EMBL/GenBank/DDBJ whole genome shotgun (WGS) entry which is preliminary data.</text>
</comment>
<dbReference type="InterPro" id="IPR017276">
    <property type="entry name" value="Synth_of_cyt-c-oxidase_Sco1/2"/>
</dbReference>
<keyword evidence="4 8" id="KW-0999">Mitochondrion inner membrane</keyword>
<keyword evidence="7 11" id="KW-0472">Membrane</keyword>
<keyword evidence="13" id="KW-1185">Reference proteome</keyword>
<dbReference type="GO" id="GO:0005743">
    <property type="term" value="C:mitochondrial inner membrane"/>
    <property type="evidence" value="ECO:0007669"/>
    <property type="project" value="UniProtKB-SubCell"/>
</dbReference>
<comment type="subcellular location">
    <subcellularLocation>
        <location evidence="1 8">Mitochondrion inner membrane</location>
    </subcellularLocation>
</comment>
<feature type="transmembrane region" description="Helical" evidence="11">
    <location>
        <begin position="41"/>
        <end position="60"/>
    </location>
</feature>
<evidence type="ECO:0000256" key="2">
    <source>
        <dbReference type="ARBA" id="ARBA00010996"/>
    </source>
</evidence>
<keyword evidence="10" id="KW-1015">Disulfide bond</keyword>
<gene>
    <name evidence="12" type="primary">SCO1_2</name>
    <name evidence="12" type="ORF">EC973_009383</name>
</gene>
<sequence>MTFLARALLRSPRRFVQAPLRHQSRFISQQGIRSKAAVGVFTWKSAAVFLGTGAGVLWYFKNEKSRVQKMLEEKKEKPQSFGKPKLGGPFQLTDATTGKPFGTEDLKGRFWLAYFGFTHCPDICPEELDKMAEAVDKIKADKTMGDNVLVPLFITCDPRRDTAEVVKEYIKDFHEDLIGLTGTQEEIKQVAKLFRVYVSSPPSSPDEDDYLVDHSIFFYLMDPDGKFLDCYSQNSTADEVVQSFKAYYNEYHNK</sequence>
<dbReference type="GO" id="GO:0006878">
    <property type="term" value="P:intracellular copper ion homeostasis"/>
    <property type="evidence" value="ECO:0007669"/>
    <property type="project" value="UniProtKB-UniRule"/>
</dbReference>
<dbReference type="AlphaFoldDB" id="A0A8H7ENH0"/>
<dbReference type="GO" id="GO:0033617">
    <property type="term" value="P:mitochondrial respiratory chain complex IV assembly"/>
    <property type="evidence" value="ECO:0007669"/>
    <property type="project" value="TreeGrafter"/>
</dbReference>
<evidence type="ECO:0000256" key="8">
    <source>
        <dbReference type="PIRNR" id="PIRNR037736"/>
    </source>
</evidence>
<evidence type="ECO:0000256" key="10">
    <source>
        <dbReference type="PIRSR" id="PIRSR603782-2"/>
    </source>
</evidence>
<evidence type="ECO:0000313" key="13">
    <source>
        <dbReference type="Proteomes" id="UP000605846"/>
    </source>
</evidence>
<name>A0A8H7ENH0_9FUNG</name>
<keyword evidence="11" id="KW-0812">Transmembrane</keyword>
<protein>
    <submittedName>
        <fullName evidence="12">Cu-binding protein</fullName>
    </submittedName>
</protein>
<dbReference type="SUPFAM" id="SSF52833">
    <property type="entry name" value="Thioredoxin-like"/>
    <property type="match status" value="1"/>
</dbReference>
<dbReference type="Gene3D" id="3.40.30.10">
    <property type="entry name" value="Glutaredoxin"/>
    <property type="match status" value="1"/>
</dbReference>
<evidence type="ECO:0000256" key="6">
    <source>
        <dbReference type="ARBA" id="ARBA00023128"/>
    </source>
</evidence>
<dbReference type="EMBL" id="JABAYA010000090">
    <property type="protein sequence ID" value="KAF7725766.1"/>
    <property type="molecule type" value="Genomic_DNA"/>
</dbReference>
<evidence type="ECO:0000256" key="7">
    <source>
        <dbReference type="ARBA" id="ARBA00023136"/>
    </source>
</evidence>
<dbReference type="PANTHER" id="PTHR12151:SF5">
    <property type="entry name" value="AT19154P"/>
    <property type="match status" value="1"/>
</dbReference>
<dbReference type="PANTHER" id="PTHR12151">
    <property type="entry name" value="ELECTRON TRANSPORT PROTIN SCO1/SENC FAMILY MEMBER"/>
    <property type="match status" value="1"/>
</dbReference>
<evidence type="ECO:0000256" key="3">
    <source>
        <dbReference type="ARBA" id="ARBA00022723"/>
    </source>
</evidence>
<dbReference type="GO" id="GO:0005507">
    <property type="term" value="F:copper ion binding"/>
    <property type="evidence" value="ECO:0007669"/>
    <property type="project" value="InterPro"/>
</dbReference>
<evidence type="ECO:0000256" key="1">
    <source>
        <dbReference type="ARBA" id="ARBA00004273"/>
    </source>
</evidence>
<dbReference type="PIRSF" id="PIRSF037736">
    <property type="entry name" value="SCO1"/>
    <property type="match status" value="1"/>
</dbReference>
<feature type="binding site" evidence="9">
    <location>
        <position position="120"/>
    </location>
    <ligand>
        <name>Cu cation</name>
        <dbReference type="ChEBI" id="CHEBI:23378"/>
    </ligand>
</feature>
<dbReference type="GO" id="GO:0016531">
    <property type="term" value="F:copper chaperone activity"/>
    <property type="evidence" value="ECO:0007669"/>
    <property type="project" value="InterPro"/>
</dbReference>
<evidence type="ECO:0000313" key="12">
    <source>
        <dbReference type="EMBL" id="KAF7725766.1"/>
    </source>
</evidence>
<organism evidence="12 13">
    <name type="scientific">Apophysomyces ossiformis</name>
    <dbReference type="NCBI Taxonomy" id="679940"/>
    <lineage>
        <taxon>Eukaryota</taxon>
        <taxon>Fungi</taxon>
        <taxon>Fungi incertae sedis</taxon>
        <taxon>Mucoromycota</taxon>
        <taxon>Mucoromycotina</taxon>
        <taxon>Mucoromycetes</taxon>
        <taxon>Mucorales</taxon>
        <taxon>Mucorineae</taxon>
        <taxon>Mucoraceae</taxon>
        <taxon>Apophysomyces</taxon>
    </lineage>
</organism>
<comment type="similarity">
    <text evidence="2 8">Belongs to the SCO1/2 family.</text>
</comment>
<dbReference type="OrthoDB" id="270009at2759"/>
<dbReference type="FunFam" id="3.40.30.10:FF:000013">
    <property type="entry name" value="Blast:Protein SCO1 homolog, mitochondrial"/>
    <property type="match status" value="1"/>
</dbReference>
<dbReference type="Pfam" id="PF02630">
    <property type="entry name" value="SCO1-SenC"/>
    <property type="match status" value="1"/>
</dbReference>
<feature type="binding site" evidence="9">
    <location>
        <position position="124"/>
    </location>
    <ligand>
        <name>Cu cation</name>
        <dbReference type="ChEBI" id="CHEBI:23378"/>
    </ligand>
</feature>
<proteinExistence type="inferred from homology"/>
<keyword evidence="5 9" id="KW-0186">Copper</keyword>
<dbReference type="Proteomes" id="UP000605846">
    <property type="component" value="Unassembled WGS sequence"/>
</dbReference>
<dbReference type="CDD" id="cd02968">
    <property type="entry name" value="SCO"/>
    <property type="match status" value="1"/>
</dbReference>
<reference evidence="12" key="1">
    <citation type="submission" date="2020-01" db="EMBL/GenBank/DDBJ databases">
        <title>Genome Sequencing of Three Apophysomyces-Like Fungal Strains Confirms a Novel Fungal Genus in the Mucoromycota with divergent Burkholderia-like Endosymbiotic Bacteria.</title>
        <authorList>
            <person name="Stajich J.E."/>
            <person name="Macias A.M."/>
            <person name="Carter-House D."/>
            <person name="Lovett B."/>
            <person name="Kasson L.R."/>
            <person name="Berry K."/>
            <person name="Grigoriev I."/>
            <person name="Chang Y."/>
            <person name="Spatafora J."/>
            <person name="Kasson M.T."/>
        </authorList>
    </citation>
    <scope>NUCLEOTIDE SEQUENCE</scope>
    <source>
        <strain evidence="12">NRRL A-21654</strain>
    </source>
</reference>
<keyword evidence="3 9" id="KW-0479">Metal-binding</keyword>
<accession>A0A8H7ENH0</accession>
<evidence type="ECO:0000256" key="9">
    <source>
        <dbReference type="PIRSR" id="PIRSR037736-1"/>
    </source>
</evidence>
<feature type="disulfide bond" description="Redox-active" evidence="10">
    <location>
        <begin position="120"/>
        <end position="124"/>
    </location>
</feature>
<feature type="binding site" evidence="9">
    <location>
        <position position="214"/>
    </location>
    <ligand>
        <name>Cu cation</name>
        <dbReference type="ChEBI" id="CHEBI:23378"/>
    </ligand>
</feature>
<dbReference type="InterPro" id="IPR036249">
    <property type="entry name" value="Thioredoxin-like_sf"/>
</dbReference>
<evidence type="ECO:0000256" key="4">
    <source>
        <dbReference type="ARBA" id="ARBA00022792"/>
    </source>
</evidence>
<keyword evidence="11" id="KW-1133">Transmembrane helix</keyword>
<evidence type="ECO:0000256" key="5">
    <source>
        <dbReference type="ARBA" id="ARBA00023008"/>
    </source>
</evidence>
<dbReference type="InterPro" id="IPR003782">
    <property type="entry name" value="SCO1/SenC"/>
</dbReference>
<evidence type="ECO:0000256" key="11">
    <source>
        <dbReference type="SAM" id="Phobius"/>
    </source>
</evidence>
<keyword evidence="6 8" id="KW-0496">Mitochondrion</keyword>